<proteinExistence type="predicted"/>
<evidence type="ECO:0000313" key="3">
    <source>
        <dbReference type="Proteomes" id="UP000514752"/>
    </source>
</evidence>
<evidence type="ECO:0000313" key="2">
    <source>
        <dbReference type="EMBL" id="QMT40848.1"/>
    </source>
</evidence>
<organism evidence="2 3">
    <name type="scientific">Neisseria shayeganii</name>
    <dbReference type="NCBI Taxonomy" id="607712"/>
    <lineage>
        <taxon>Bacteria</taxon>
        <taxon>Pseudomonadati</taxon>
        <taxon>Pseudomonadota</taxon>
        <taxon>Betaproteobacteria</taxon>
        <taxon>Neisseriales</taxon>
        <taxon>Neisseriaceae</taxon>
        <taxon>Neisseria</taxon>
    </lineage>
</organism>
<name>A0A7D7S897_9NEIS</name>
<dbReference type="Proteomes" id="UP000514752">
    <property type="component" value="Chromosome"/>
</dbReference>
<dbReference type="AlphaFoldDB" id="A0A7D7S897"/>
<dbReference type="Pfam" id="PF06048">
    <property type="entry name" value="DUF927"/>
    <property type="match status" value="1"/>
</dbReference>
<dbReference type="EMBL" id="CP059567">
    <property type="protein sequence ID" value="QMT40848.1"/>
    <property type="molecule type" value="Genomic_DNA"/>
</dbReference>
<dbReference type="KEGG" id="nsg:H3L94_01965"/>
<reference evidence="2 3" key="1">
    <citation type="submission" date="2020-07" db="EMBL/GenBank/DDBJ databases">
        <title>Genomic diversity of species in the Neisseriaceae family.</title>
        <authorList>
            <person name="Vincent A.T."/>
            <person name="Bernet E."/>
            <person name="Veyrier F.J."/>
        </authorList>
    </citation>
    <scope>NUCLEOTIDE SEQUENCE [LARGE SCALE GENOMIC DNA]</scope>
    <source>
        <strain evidence="2 3">DSM 22244</strain>
    </source>
</reference>
<dbReference type="InterPro" id="IPR009270">
    <property type="entry name" value="DUF927"/>
</dbReference>
<gene>
    <name evidence="2" type="ORF">H3L94_01965</name>
</gene>
<accession>A0A7D7S897</accession>
<protein>
    <submittedName>
        <fullName evidence="2">DUF927 domain-containing protein</fullName>
    </submittedName>
</protein>
<sequence length="341" mass="37235">MASWTGTSHGFANLANARNDGFLVLDEIGQANPRHVSQTAYAVINGIAKIQGAKDGGNREISRWRVLLFSTGEKPMDIFLEAAKADWNAGQAARLPSLPSDAGKGKGIFDTLHGYEKGSHLAEAIAGAAARCHGTAGRAFVRLLLDNPAALDEIRSLQADFMAALPDMDGQARTVAARFSLAAAALEMAARHGITGLAGGLAFPAVKQCFDAWLERAGTGKFEDRKIMENALEFSQRYFDSERFMPLPSHHSFYSPTNFAGYRKKALHAENDSFYILPAVFVEEICRDFDKGKVCAVLHAASWLKYNAKGNRWQHQIKGKGRFYLICGVLPPSELEESDEL</sequence>
<evidence type="ECO:0000259" key="1">
    <source>
        <dbReference type="Pfam" id="PF06048"/>
    </source>
</evidence>
<feature type="domain" description="DUF927" evidence="1">
    <location>
        <begin position="1"/>
        <end position="61"/>
    </location>
</feature>